<evidence type="ECO:0000313" key="3">
    <source>
        <dbReference type="Proteomes" id="UP000238730"/>
    </source>
</evidence>
<protein>
    <recommendedName>
        <fullName evidence="4">DUF5703 domain-containing protein</fullName>
    </recommendedName>
</protein>
<comment type="caution">
    <text evidence="2">The sequence shown here is derived from an EMBL/GenBank/DDBJ whole genome shotgun (WGS) entry which is preliminary data.</text>
</comment>
<dbReference type="EMBL" id="MSCJ01000001">
    <property type="protein sequence ID" value="PQJ67617.1"/>
    <property type="molecule type" value="Genomic_DNA"/>
</dbReference>
<name>A0A2S7VZR5_PHOAN</name>
<evidence type="ECO:0000256" key="1">
    <source>
        <dbReference type="SAM" id="SignalP"/>
    </source>
</evidence>
<gene>
    <name evidence="2" type="ORF">BTO08_09405</name>
</gene>
<evidence type="ECO:0000313" key="2">
    <source>
        <dbReference type="EMBL" id="PQJ67617.1"/>
    </source>
</evidence>
<feature type="signal peptide" evidence="1">
    <location>
        <begin position="1"/>
        <end position="21"/>
    </location>
</feature>
<keyword evidence="1" id="KW-0732">Signal</keyword>
<reference evidence="2 3" key="1">
    <citation type="submission" date="2016-12" db="EMBL/GenBank/DDBJ databases">
        <title>Diversity of luminous bacteria.</title>
        <authorList>
            <person name="Yoshizawa S."/>
            <person name="Kogure K."/>
        </authorList>
    </citation>
    <scope>NUCLEOTIDE SEQUENCE [LARGE SCALE GENOMIC DNA]</scope>
    <source>
        <strain evidence="2 3">LC1-200</strain>
    </source>
</reference>
<dbReference type="AlphaFoldDB" id="A0A2S7VZR5"/>
<feature type="chain" id="PRO_5015547843" description="DUF5703 domain-containing protein" evidence="1">
    <location>
        <begin position="22"/>
        <end position="697"/>
    </location>
</feature>
<evidence type="ECO:0008006" key="4">
    <source>
        <dbReference type="Google" id="ProtNLM"/>
    </source>
</evidence>
<dbReference type="Proteomes" id="UP000238730">
    <property type="component" value="Unassembled WGS sequence"/>
</dbReference>
<organism evidence="2 3">
    <name type="scientific">Photobacterium angustum</name>
    <dbReference type="NCBI Taxonomy" id="661"/>
    <lineage>
        <taxon>Bacteria</taxon>
        <taxon>Pseudomonadati</taxon>
        <taxon>Pseudomonadota</taxon>
        <taxon>Gammaproteobacteria</taxon>
        <taxon>Vibrionales</taxon>
        <taxon>Vibrionaceae</taxon>
        <taxon>Photobacterium</taxon>
    </lineage>
</organism>
<proteinExistence type="predicted"/>
<accession>A0A2S7VZR5</accession>
<sequence>MSTYLKIISIGLLIVASMADGQVYPSTETAWVLTGNWQQPTAISELNTIKEVRRWEADHADVVFGSLQDVELNQKTIAMGYIYVHKLDCRPDEQQGWLHRHAYLNGHDPEKGYMHYKNDTQLTVPVQSQGLDYLLNGEPMLSLLIRNNNFSTARFPLTVNDKEQIIFHAAYPFENIVIDSNKHPELWVTRVNDDGDIGGFEKADVHWIQREGKWFGHINQRWLPTNAKFQGRELNTGNKALKAGYRSWVVALNWKSKTEVKGVNIEPWLSIVKTSDKQPAATMLFPGWDHKNDPNNDGYVDDDEFLARANQSASARFKHQARVIPTGKMWAGSCWYRTNFNDDSFNQNHANWYKYDWKRQGLTGAYNDDMAKLFSTNQFNVQFGGQILEAPIRAGTSKAAGYYAAKMSDFLDLVKSTTGSQWLSANISELNLWEYPDWPKQLRGVVDVWLREHYLSPAIGLERLQSYWDSYALAALGDKSLIMTTTRGGKSQQMPLSKQAWEDDIYTGLALYYLFNIPNKTYYHSWNQTFVYGSSNTHADPKQLNKTIWYRTGEPKNWAYQPQKLLSVDIGKPTAIPNGFEAVKWLSKTGKAATDDAKLGDISLEPANWFWLYRTGWFDDVPKDGVIARQYTQGVVLYRGSKYRNHAEFYQVDSIRVPLSGLYQKVNYDGSLGEPTQYVEVNGYEGVILKKVEKGLR</sequence>
<dbReference type="OrthoDB" id="5809593at2"/>
<dbReference type="RefSeq" id="WP_105060775.1">
    <property type="nucleotide sequence ID" value="NZ_MSCJ01000001.1"/>
</dbReference>
<dbReference type="PROSITE" id="PS00018">
    <property type="entry name" value="EF_HAND_1"/>
    <property type="match status" value="1"/>
</dbReference>
<dbReference type="InterPro" id="IPR018247">
    <property type="entry name" value="EF_Hand_1_Ca_BS"/>
</dbReference>